<organism evidence="4 5">
    <name type="scientific">Polarella glacialis</name>
    <name type="common">Dinoflagellate</name>
    <dbReference type="NCBI Taxonomy" id="89957"/>
    <lineage>
        <taxon>Eukaryota</taxon>
        <taxon>Sar</taxon>
        <taxon>Alveolata</taxon>
        <taxon>Dinophyceae</taxon>
        <taxon>Suessiales</taxon>
        <taxon>Suessiaceae</taxon>
        <taxon>Polarella</taxon>
    </lineage>
</organism>
<feature type="region of interest" description="Disordered" evidence="2">
    <location>
        <begin position="66"/>
        <end position="96"/>
    </location>
</feature>
<keyword evidence="1" id="KW-0663">Pyridoxal phosphate</keyword>
<dbReference type="Proteomes" id="UP000626109">
    <property type="component" value="Unassembled WGS sequence"/>
</dbReference>
<dbReference type="Pfam" id="PF00266">
    <property type="entry name" value="Aminotran_5"/>
    <property type="match status" value="1"/>
</dbReference>
<evidence type="ECO:0000313" key="4">
    <source>
        <dbReference type="EMBL" id="CAE8687036.1"/>
    </source>
</evidence>
<dbReference type="InterPro" id="IPR015421">
    <property type="entry name" value="PyrdxlP-dep_Trfase_major"/>
</dbReference>
<comment type="caution">
    <text evidence="4">The sequence shown here is derived from an EMBL/GenBank/DDBJ whole genome shotgun (WGS) entry which is preliminary data.</text>
</comment>
<name>A0A813JVR9_POLGL</name>
<sequence length="361" mass="38240">CFGSGPPVFRPLGEAMSAMSPWLFAQKSVGSLARTGRRGVALCGTELSAALDLRMGALRSVGSLSTHDALGSSSSGGSSSSSSSSPDNGNASSTSSSYGRGFGSFHSSDINAMLKQSEDCYTPPTRPFPVPRAAPKAAGEAGAAIFGEKARAHFRLDENSSQTLFLNHGAFGGSLTVALQSKRHWADYVEQQPVRFVDRELFSQAAHITRRLAKLVQCPPTELLPMPNVTTAMNTILRSWQRREAASVRRGGAPGSPRRFVLFSTTYGSTKILLRQVASETGAEIDEVPLHFPLGPEGLTPALQELERHLSADTALVVIDSIPSNTPVAFPVEEAVAICRRVAPNALVIVDGAHSLGQVDL</sequence>
<evidence type="ECO:0000256" key="2">
    <source>
        <dbReference type="SAM" id="MobiDB-lite"/>
    </source>
</evidence>
<evidence type="ECO:0000256" key="1">
    <source>
        <dbReference type="ARBA" id="ARBA00022898"/>
    </source>
</evidence>
<dbReference type="PANTHER" id="PTHR43092">
    <property type="entry name" value="L-CYSTEINE DESULFHYDRASE"/>
    <property type="match status" value="1"/>
</dbReference>
<evidence type="ECO:0000259" key="3">
    <source>
        <dbReference type="Pfam" id="PF00266"/>
    </source>
</evidence>
<evidence type="ECO:0000313" key="5">
    <source>
        <dbReference type="Proteomes" id="UP000626109"/>
    </source>
</evidence>
<dbReference type="InterPro" id="IPR015424">
    <property type="entry name" value="PyrdxlP-dep_Trfase"/>
</dbReference>
<reference evidence="4" key="1">
    <citation type="submission" date="2021-02" db="EMBL/GenBank/DDBJ databases">
        <authorList>
            <person name="Dougan E. K."/>
            <person name="Rhodes N."/>
            <person name="Thang M."/>
            <person name="Chan C."/>
        </authorList>
    </citation>
    <scope>NUCLEOTIDE SEQUENCE</scope>
</reference>
<accession>A0A813JVR9</accession>
<dbReference type="InterPro" id="IPR000192">
    <property type="entry name" value="Aminotrans_V_dom"/>
</dbReference>
<dbReference type="EMBL" id="CAJNNW010026681">
    <property type="protein sequence ID" value="CAE8687036.1"/>
    <property type="molecule type" value="Genomic_DNA"/>
</dbReference>
<feature type="non-terminal residue" evidence="4">
    <location>
        <position position="1"/>
    </location>
</feature>
<feature type="non-terminal residue" evidence="4">
    <location>
        <position position="361"/>
    </location>
</feature>
<proteinExistence type="predicted"/>
<dbReference type="Gene3D" id="3.40.640.10">
    <property type="entry name" value="Type I PLP-dependent aspartate aminotransferase-like (Major domain)"/>
    <property type="match status" value="1"/>
</dbReference>
<feature type="domain" description="Aminotransferase class V" evidence="3">
    <location>
        <begin position="208"/>
        <end position="358"/>
    </location>
</feature>
<dbReference type="AlphaFoldDB" id="A0A813JVR9"/>
<dbReference type="SUPFAM" id="SSF53383">
    <property type="entry name" value="PLP-dependent transferases"/>
    <property type="match status" value="1"/>
</dbReference>
<feature type="compositionally biased region" description="Low complexity" evidence="2">
    <location>
        <begin position="71"/>
        <end position="96"/>
    </location>
</feature>
<protein>
    <recommendedName>
        <fullName evidence="3">Aminotransferase class V domain-containing protein</fullName>
    </recommendedName>
</protein>
<dbReference type="PANTHER" id="PTHR43092:SF2">
    <property type="entry name" value="HERCYNYLCYSTEINE SULFOXIDE LYASE"/>
    <property type="match status" value="1"/>
</dbReference>
<gene>
    <name evidence="4" type="ORF">PGLA2088_LOCUS25266</name>
</gene>